<dbReference type="EMBL" id="CAJVPI010000012">
    <property type="protein sequence ID" value="CAG8454911.1"/>
    <property type="molecule type" value="Genomic_DNA"/>
</dbReference>
<comment type="caution">
    <text evidence="2">The sequence shown here is derived from an EMBL/GenBank/DDBJ whole genome shotgun (WGS) entry which is preliminary data.</text>
</comment>
<keyword evidence="3" id="KW-1185">Reference proteome</keyword>
<reference evidence="2" key="1">
    <citation type="submission" date="2021-06" db="EMBL/GenBank/DDBJ databases">
        <authorList>
            <person name="Kallberg Y."/>
            <person name="Tangrot J."/>
            <person name="Rosling A."/>
        </authorList>
    </citation>
    <scope>NUCLEOTIDE SEQUENCE</scope>
    <source>
        <strain evidence="2">BR232B</strain>
    </source>
</reference>
<organism evidence="2 3">
    <name type="scientific">Paraglomus brasilianum</name>
    <dbReference type="NCBI Taxonomy" id="144538"/>
    <lineage>
        <taxon>Eukaryota</taxon>
        <taxon>Fungi</taxon>
        <taxon>Fungi incertae sedis</taxon>
        <taxon>Mucoromycota</taxon>
        <taxon>Glomeromycotina</taxon>
        <taxon>Glomeromycetes</taxon>
        <taxon>Paraglomerales</taxon>
        <taxon>Paraglomeraceae</taxon>
        <taxon>Paraglomus</taxon>
    </lineage>
</organism>
<evidence type="ECO:0000313" key="3">
    <source>
        <dbReference type="Proteomes" id="UP000789739"/>
    </source>
</evidence>
<proteinExistence type="predicted"/>
<dbReference type="Proteomes" id="UP000789739">
    <property type="component" value="Unassembled WGS sequence"/>
</dbReference>
<name>A0A9N8YWW7_9GLOM</name>
<feature type="region of interest" description="Disordered" evidence="1">
    <location>
        <begin position="1"/>
        <end position="22"/>
    </location>
</feature>
<sequence>MLELVWANSESSTSKSRRLNNKEKVTVKGNKPDFKISTNTKDEVLFREVKPRDSSSVLVKKDLVKLAEFQAGEHIHVYKMDLNYEGIYRMILVADVCVPIEREKIVGLLSVLEVVKIIAVYYI</sequence>
<accession>A0A9N8YWW7</accession>
<gene>
    <name evidence="2" type="ORF">PBRASI_LOCUS256</name>
</gene>
<protein>
    <submittedName>
        <fullName evidence="2">8309_t:CDS:1</fullName>
    </submittedName>
</protein>
<evidence type="ECO:0000313" key="2">
    <source>
        <dbReference type="EMBL" id="CAG8454911.1"/>
    </source>
</evidence>
<evidence type="ECO:0000256" key="1">
    <source>
        <dbReference type="SAM" id="MobiDB-lite"/>
    </source>
</evidence>
<dbReference type="AlphaFoldDB" id="A0A9N8YWW7"/>
<dbReference type="OrthoDB" id="2429771at2759"/>